<dbReference type="PANTHER" id="PTHR23026:SF123">
    <property type="entry name" value="NAD(P)H NITROREDUCTASE RV3131-RELATED"/>
    <property type="match status" value="1"/>
</dbReference>
<protein>
    <submittedName>
        <fullName evidence="1">Nitroreductase</fullName>
    </submittedName>
</protein>
<sequence length="362" mass="39235">MLRRDVLFGAGGAVLLGGIGTYGWRSSTGSMADYAEYVRHLRAPLDVHRHDRELIRFATLAASGHNTQPWKFVIRPGAIDILPDLARTTRVVDPDDHHLFVSLGCAAENLAIAAAATGRPGEAQADAEGRVQFRHSPGAPHADPLFAAIPRRQSTRADYDGRPVPARDLEALRKAAAVPGVRLVLLTERRRIDPVRDLIVAGNDGQMRDAAFRAELKDWVRFNPRSAAKKGDGLFTAASGNPVMPDILGHMAFDMFVTAEGENDRYARQIDSSAGIAVFLAEHEDKAHWVAVGRACQRCALAATALGLKQAFVNQPVEVARLRPALASLVGEAGLRPDIVMRFGYGPALPYSPRRPVEDVLA</sequence>
<dbReference type="SUPFAM" id="SSF55469">
    <property type="entry name" value="FMN-dependent nitroreductase-like"/>
    <property type="match status" value="2"/>
</dbReference>
<dbReference type="Gene3D" id="3.40.109.10">
    <property type="entry name" value="NADH Oxidase"/>
    <property type="match status" value="1"/>
</dbReference>
<dbReference type="PANTHER" id="PTHR23026">
    <property type="entry name" value="NADPH NITROREDUCTASE"/>
    <property type="match status" value="1"/>
</dbReference>
<accession>A0ABR6NF49</accession>
<dbReference type="RefSeq" id="WP_184152806.1">
    <property type="nucleotide sequence ID" value="NZ_JACHKA010000001.1"/>
</dbReference>
<gene>
    <name evidence="1" type="ORF">HNP60_001882</name>
</gene>
<dbReference type="EMBL" id="JACHKA010000001">
    <property type="protein sequence ID" value="MBB5985908.1"/>
    <property type="molecule type" value="Genomic_DNA"/>
</dbReference>
<evidence type="ECO:0000313" key="1">
    <source>
        <dbReference type="EMBL" id="MBB5985908.1"/>
    </source>
</evidence>
<keyword evidence="2" id="KW-1185">Reference proteome</keyword>
<evidence type="ECO:0000313" key="2">
    <source>
        <dbReference type="Proteomes" id="UP001138540"/>
    </source>
</evidence>
<dbReference type="Proteomes" id="UP001138540">
    <property type="component" value="Unassembled WGS sequence"/>
</dbReference>
<dbReference type="InterPro" id="IPR000415">
    <property type="entry name" value="Nitroreductase-like"/>
</dbReference>
<dbReference type="InterPro" id="IPR050627">
    <property type="entry name" value="Nitroreductase/BluB"/>
</dbReference>
<name>A0ABR6NF49_9SPHN</name>
<dbReference type="NCBIfam" id="NF047509">
    <property type="entry name" value="Rv3131_FMN_oxido"/>
    <property type="match status" value="1"/>
</dbReference>
<organism evidence="1 2">
    <name type="scientific">Sphingobium lignivorans</name>
    <dbReference type="NCBI Taxonomy" id="2735886"/>
    <lineage>
        <taxon>Bacteria</taxon>
        <taxon>Pseudomonadati</taxon>
        <taxon>Pseudomonadota</taxon>
        <taxon>Alphaproteobacteria</taxon>
        <taxon>Sphingomonadales</taxon>
        <taxon>Sphingomonadaceae</taxon>
        <taxon>Sphingobium</taxon>
    </lineage>
</organism>
<comment type="caution">
    <text evidence="1">The sequence shown here is derived from an EMBL/GenBank/DDBJ whole genome shotgun (WGS) entry which is preliminary data.</text>
</comment>
<reference evidence="1 2" key="1">
    <citation type="submission" date="2020-08" db="EMBL/GenBank/DDBJ databases">
        <title>Exploring microbial biodiversity for novel pathways involved in the catabolism of aromatic compounds derived from lignin.</title>
        <authorList>
            <person name="Elkins J."/>
        </authorList>
    </citation>
    <scope>NUCLEOTIDE SEQUENCE [LARGE SCALE GENOMIC DNA]</scope>
    <source>
        <strain evidence="1 2">B1D3A</strain>
    </source>
</reference>
<proteinExistence type="predicted"/>